<accession>A0A8B8AVN7</accession>
<dbReference type="InterPro" id="IPR029063">
    <property type="entry name" value="SAM-dependent_MTases_sf"/>
</dbReference>
<dbReference type="KEGG" id="cvn:111104878"/>
<dbReference type="PANTHER" id="PTHR42912">
    <property type="entry name" value="METHYLTRANSFERASE"/>
    <property type="match status" value="1"/>
</dbReference>
<proteinExistence type="predicted"/>
<dbReference type="Proteomes" id="UP000694844">
    <property type="component" value="Chromosome 7"/>
</dbReference>
<evidence type="ECO:0000313" key="4">
    <source>
        <dbReference type="RefSeq" id="XP_022294753.1"/>
    </source>
</evidence>
<evidence type="ECO:0000259" key="2">
    <source>
        <dbReference type="Pfam" id="PF13649"/>
    </source>
</evidence>
<sequence>MTTTEKKYSLPTEDKKAQYLLGRILADGLSQNELNAAYDDVSKEYDQVVLDNGYKAPNSCAEAVAKLFPEKERADKVILDIGAGTGLLSEEMSKKGFKIIDGLDPSQGMLDVAKEHNRYRNYICDAVGKEPLKIDADTYDIVTVVGSHIANHIESEALIEIIRLVKPGGIVCIVARMESLSNLDKYKDSFFPLCNDLENAGKWQKIECCACPYWSKIQGYQLLYRVLALRHTIPVEDEGAVNLLGKVLANGLSQKELNSAYDDVCKDYDKIVLDNGYKAPNSAALAVAKIYPEEERPQKVTLDIGAGTGLLAEEMRNLGFQILDALEPSQGMLDVAKEKGLYRKYICEAIGKEQLDLPAASYDIITVVGSHGVNHIESEALYEIIRLTKPGGIVCIVARMESLTNLDEYKDTFFPLCDQLEKEGRWNKIECSSCPYWQKVEGAQVIYQVC</sequence>
<reference evidence="4" key="1">
    <citation type="submission" date="2025-08" db="UniProtKB">
        <authorList>
            <consortium name="RefSeq"/>
        </authorList>
    </citation>
    <scope>IDENTIFICATION</scope>
    <source>
        <tissue evidence="4">Whole sample</tissue>
    </source>
</reference>
<dbReference type="AlphaFoldDB" id="A0A8B8AVN7"/>
<dbReference type="InterPro" id="IPR050508">
    <property type="entry name" value="Methyltransf_Superfamily"/>
</dbReference>
<dbReference type="OrthoDB" id="2019266at2759"/>
<keyword evidence="3" id="KW-1185">Reference proteome</keyword>
<protein>
    <submittedName>
        <fullName evidence="4">Uncharacterized protein LOC111104878</fullName>
    </submittedName>
</protein>
<name>A0A8B8AVN7_CRAVI</name>
<dbReference type="CDD" id="cd02440">
    <property type="entry name" value="AdoMet_MTases"/>
    <property type="match status" value="2"/>
</dbReference>
<dbReference type="RefSeq" id="XP_022294753.1">
    <property type="nucleotide sequence ID" value="XM_022439045.1"/>
</dbReference>
<organism evidence="3 4">
    <name type="scientific">Crassostrea virginica</name>
    <name type="common">Eastern oyster</name>
    <dbReference type="NCBI Taxonomy" id="6565"/>
    <lineage>
        <taxon>Eukaryota</taxon>
        <taxon>Metazoa</taxon>
        <taxon>Spiralia</taxon>
        <taxon>Lophotrochozoa</taxon>
        <taxon>Mollusca</taxon>
        <taxon>Bivalvia</taxon>
        <taxon>Autobranchia</taxon>
        <taxon>Pteriomorphia</taxon>
        <taxon>Ostreida</taxon>
        <taxon>Ostreoidea</taxon>
        <taxon>Ostreidae</taxon>
        <taxon>Crassostrea</taxon>
    </lineage>
</organism>
<dbReference type="Pfam" id="PF08241">
    <property type="entry name" value="Methyltransf_11"/>
    <property type="match status" value="1"/>
</dbReference>
<evidence type="ECO:0000313" key="3">
    <source>
        <dbReference type="Proteomes" id="UP000694844"/>
    </source>
</evidence>
<dbReference type="Pfam" id="PF13649">
    <property type="entry name" value="Methyltransf_25"/>
    <property type="match status" value="1"/>
</dbReference>
<feature type="domain" description="Methyltransferase type 11" evidence="1">
    <location>
        <begin position="302"/>
        <end position="396"/>
    </location>
</feature>
<feature type="domain" description="Methyltransferase" evidence="2">
    <location>
        <begin position="78"/>
        <end position="169"/>
    </location>
</feature>
<dbReference type="GO" id="GO:0008757">
    <property type="term" value="F:S-adenosylmethionine-dependent methyltransferase activity"/>
    <property type="evidence" value="ECO:0007669"/>
    <property type="project" value="InterPro"/>
</dbReference>
<dbReference type="InterPro" id="IPR041698">
    <property type="entry name" value="Methyltransf_25"/>
</dbReference>
<dbReference type="Gene3D" id="3.40.50.150">
    <property type="entry name" value="Vaccinia Virus protein VP39"/>
    <property type="match status" value="2"/>
</dbReference>
<dbReference type="InterPro" id="IPR013216">
    <property type="entry name" value="Methyltransf_11"/>
</dbReference>
<evidence type="ECO:0000259" key="1">
    <source>
        <dbReference type="Pfam" id="PF08241"/>
    </source>
</evidence>
<dbReference type="GeneID" id="111104878"/>
<gene>
    <name evidence="4" type="primary">LOC111104878</name>
</gene>
<dbReference type="SUPFAM" id="SSF53335">
    <property type="entry name" value="S-adenosyl-L-methionine-dependent methyltransferases"/>
    <property type="match status" value="2"/>
</dbReference>